<dbReference type="Pfam" id="PF14535">
    <property type="entry name" value="AMP-binding_C_2"/>
    <property type="match status" value="1"/>
</dbReference>
<keyword evidence="2" id="KW-0436">Ligase</keyword>
<evidence type="ECO:0000313" key="2">
    <source>
        <dbReference type="EMBL" id="SPX32749.1"/>
    </source>
</evidence>
<dbReference type="InterPro" id="IPR045851">
    <property type="entry name" value="AMP-bd_C_sf"/>
</dbReference>
<feature type="domain" description="AMP-dependent ligase C-terminal" evidence="1">
    <location>
        <begin position="2"/>
        <end position="71"/>
    </location>
</feature>
<dbReference type="AlphaFoldDB" id="A0AB38F456"/>
<reference evidence="2 3" key="1">
    <citation type="submission" date="2018-06" db="EMBL/GenBank/DDBJ databases">
        <authorList>
            <consortium name="Pathogen Informatics"/>
            <person name="Doyle S."/>
        </authorList>
    </citation>
    <scope>NUCLEOTIDE SEQUENCE [LARGE SCALE GENOMIC DNA]</scope>
    <source>
        <strain evidence="2 3">NCTC10279</strain>
    </source>
</reference>
<dbReference type="Proteomes" id="UP000250385">
    <property type="component" value="Unassembled WGS sequence"/>
</dbReference>
<protein>
    <submittedName>
        <fullName evidence="2">Phenylacetyl-CoA ligase</fullName>
        <ecNumber evidence="2">6.2.1.30</ecNumber>
    </submittedName>
</protein>
<dbReference type="GO" id="GO:0047475">
    <property type="term" value="F:phenylacetate-CoA ligase activity"/>
    <property type="evidence" value="ECO:0007669"/>
    <property type="project" value="UniProtKB-EC"/>
</dbReference>
<organism evidence="2 3">
    <name type="scientific">Escherichia coli</name>
    <dbReference type="NCBI Taxonomy" id="562"/>
    <lineage>
        <taxon>Bacteria</taxon>
        <taxon>Pseudomonadati</taxon>
        <taxon>Pseudomonadota</taxon>
        <taxon>Gammaproteobacteria</taxon>
        <taxon>Enterobacterales</taxon>
        <taxon>Enterobacteriaceae</taxon>
        <taxon>Escherichia</taxon>
    </lineage>
</organism>
<evidence type="ECO:0000313" key="3">
    <source>
        <dbReference type="Proteomes" id="UP000250385"/>
    </source>
</evidence>
<proteinExistence type="predicted"/>
<accession>A0AB38F456</accession>
<dbReference type="Gene3D" id="3.30.300.30">
    <property type="match status" value="1"/>
</dbReference>
<sequence length="76" mass="8546">MNRRGHLDSLSVKVELKESSLTLTHEQRCQVCHQLRHRIKSMVGISTDVMIVNCGSIPRSEGKACRVFDLRNIVGA</sequence>
<dbReference type="InterPro" id="IPR028154">
    <property type="entry name" value="AMP-dep_Lig_C"/>
</dbReference>
<gene>
    <name evidence="2" type="primary">paaK</name>
    <name evidence="2" type="ORF">NCTC10279_05237</name>
</gene>
<name>A0AB38F456_ECOLX</name>
<evidence type="ECO:0000259" key="1">
    <source>
        <dbReference type="Pfam" id="PF14535"/>
    </source>
</evidence>
<comment type="caution">
    <text evidence="2">The sequence shown here is derived from an EMBL/GenBank/DDBJ whole genome shotgun (WGS) entry which is preliminary data.</text>
</comment>
<dbReference type="EC" id="6.2.1.30" evidence="2"/>
<dbReference type="EMBL" id="UASG01000040">
    <property type="protein sequence ID" value="SPX32749.1"/>
    <property type="molecule type" value="Genomic_DNA"/>
</dbReference>